<keyword evidence="2" id="KW-1185">Reference proteome</keyword>
<dbReference type="AlphaFoldDB" id="A0ABD2P4C1"/>
<evidence type="ECO:0000313" key="2">
    <source>
        <dbReference type="Proteomes" id="UP001516400"/>
    </source>
</evidence>
<sequence length="56" mass="6408">MKKSFEELKKEINNTGCNSFCLIGTEKEAINAGEMFDSKVLVRRVKEIARSKRNES</sequence>
<dbReference type="EMBL" id="JABFTP020000185">
    <property type="protein sequence ID" value="KAL3285814.1"/>
    <property type="molecule type" value="Genomic_DNA"/>
</dbReference>
<gene>
    <name evidence="1" type="ORF">HHI36_000336</name>
</gene>
<proteinExistence type="predicted"/>
<accession>A0ABD2P4C1</accession>
<evidence type="ECO:0000313" key="1">
    <source>
        <dbReference type="EMBL" id="KAL3285814.1"/>
    </source>
</evidence>
<feature type="non-terminal residue" evidence="1">
    <location>
        <position position="56"/>
    </location>
</feature>
<protein>
    <submittedName>
        <fullName evidence="1">Uncharacterized protein</fullName>
    </submittedName>
</protein>
<organism evidence="1 2">
    <name type="scientific">Cryptolaemus montrouzieri</name>
    <dbReference type="NCBI Taxonomy" id="559131"/>
    <lineage>
        <taxon>Eukaryota</taxon>
        <taxon>Metazoa</taxon>
        <taxon>Ecdysozoa</taxon>
        <taxon>Arthropoda</taxon>
        <taxon>Hexapoda</taxon>
        <taxon>Insecta</taxon>
        <taxon>Pterygota</taxon>
        <taxon>Neoptera</taxon>
        <taxon>Endopterygota</taxon>
        <taxon>Coleoptera</taxon>
        <taxon>Polyphaga</taxon>
        <taxon>Cucujiformia</taxon>
        <taxon>Coccinelloidea</taxon>
        <taxon>Coccinellidae</taxon>
        <taxon>Scymninae</taxon>
        <taxon>Scymnini</taxon>
        <taxon>Cryptolaemus</taxon>
    </lineage>
</organism>
<name>A0ABD2P4C1_9CUCU</name>
<dbReference type="Proteomes" id="UP001516400">
    <property type="component" value="Unassembled WGS sequence"/>
</dbReference>
<comment type="caution">
    <text evidence="1">The sequence shown here is derived from an EMBL/GenBank/DDBJ whole genome shotgun (WGS) entry which is preliminary data.</text>
</comment>
<reference evidence="1 2" key="1">
    <citation type="journal article" date="2021" name="BMC Biol.">
        <title>Horizontally acquired antibacterial genes associated with adaptive radiation of ladybird beetles.</title>
        <authorList>
            <person name="Li H.S."/>
            <person name="Tang X.F."/>
            <person name="Huang Y.H."/>
            <person name="Xu Z.Y."/>
            <person name="Chen M.L."/>
            <person name="Du X.Y."/>
            <person name="Qiu B.Y."/>
            <person name="Chen P.T."/>
            <person name="Zhang W."/>
            <person name="Slipinski A."/>
            <person name="Escalona H.E."/>
            <person name="Waterhouse R.M."/>
            <person name="Zwick A."/>
            <person name="Pang H."/>
        </authorList>
    </citation>
    <scope>NUCLEOTIDE SEQUENCE [LARGE SCALE GENOMIC DNA]</scope>
    <source>
        <strain evidence="1">SYSU2018</strain>
    </source>
</reference>